<keyword evidence="4 7" id="KW-0238">DNA-binding</keyword>
<dbReference type="Gene3D" id="3.40.50.2300">
    <property type="match status" value="1"/>
</dbReference>
<dbReference type="PROSITE" id="PS51755">
    <property type="entry name" value="OMPR_PHOB"/>
    <property type="match status" value="1"/>
</dbReference>
<feature type="modified residue" description="4-aspartylphosphate" evidence="6">
    <location>
        <position position="55"/>
    </location>
</feature>
<dbReference type="Gene3D" id="1.10.10.10">
    <property type="entry name" value="Winged helix-like DNA-binding domain superfamily/Winged helix DNA-binding domain"/>
    <property type="match status" value="1"/>
</dbReference>
<dbReference type="EMBL" id="JPIU01000037">
    <property type="protein sequence ID" value="KIO45786.1"/>
    <property type="molecule type" value="Genomic_DNA"/>
</dbReference>
<dbReference type="AlphaFoldDB" id="A0A0C3RG01"/>
<evidence type="ECO:0000256" key="1">
    <source>
        <dbReference type="ARBA" id="ARBA00022553"/>
    </source>
</evidence>
<dbReference type="InterPro" id="IPR001867">
    <property type="entry name" value="OmpR/PhoB-type_DNA-bd"/>
</dbReference>
<dbReference type="Pfam" id="PF00486">
    <property type="entry name" value="Trans_reg_C"/>
    <property type="match status" value="1"/>
</dbReference>
<dbReference type="Proteomes" id="UP000031980">
    <property type="component" value="Unassembled WGS sequence"/>
</dbReference>
<evidence type="ECO:0000256" key="6">
    <source>
        <dbReference type="PROSITE-ProRule" id="PRU00169"/>
    </source>
</evidence>
<dbReference type="GO" id="GO:0005829">
    <property type="term" value="C:cytosol"/>
    <property type="evidence" value="ECO:0007669"/>
    <property type="project" value="TreeGrafter"/>
</dbReference>
<dbReference type="Pfam" id="PF00072">
    <property type="entry name" value="Response_reg"/>
    <property type="match status" value="1"/>
</dbReference>
<comment type="caution">
    <text evidence="11">The sequence shown here is derived from an EMBL/GenBank/DDBJ whole genome shotgun (WGS) entry which is preliminary data.</text>
</comment>
<dbReference type="PANTHER" id="PTHR48111:SF1">
    <property type="entry name" value="TWO-COMPONENT RESPONSE REGULATOR ORR33"/>
    <property type="match status" value="1"/>
</dbReference>
<evidence type="ECO:0000313" key="10">
    <source>
        <dbReference type="EMBL" id="KIO43622.1"/>
    </source>
</evidence>
<dbReference type="InterPro" id="IPR011006">
    <property type="entry name" value="CheY-like_superfamily"/>
</dbReference>
<keyword evidence="13" id="KW-1185">Reference proteome</keyword>
<evidence type="ECO:0000313" key="12">
    <source>
        <dbReference type="Proteomes" id="UP000031937"/>
    </source>
</evidence>
<dbReference type="SUPFAM" id="SSF46894">
    <property type="entry name" value="C-terminal effector domain of the bipartite response regulators"/>
    <property type="match status" value="1"/>
</dbReference>
<dbReference type="InterPro" id="IPR036388">
    <property type="entry name" value="WH-like_DNA-bd_sf"/>
</dbReference>
<reference evidence="11 13" key="1">
    <citation type="submission" date="2014-07" db="EMBL/GenBank/DDBJ databases">
        <title>Porphyromonadaceae bacterium OUH 308042 = ATCC BAA-2681 = DSM 28342 draft genome.</title>
        <authorList>
            <person name="Sydenham T.V."/>
            <person name="Hasman H."/>
            <person name="Justensen U.S."/>
        </authorList>
    </citation>
    <scope>NUCLEOTIDE SEQUENCE [LARGE SCALE GENOMIC DNA]</scope>
    <source>
        <strain evidence="11 13">OUH 308042</strain>
    </source>
</reference>
<protein>
    <submittedName>
        <fullName evidence="11">Uncharacterized protein</fullName>
    </submittedName>
</protein>
<keyword evidence="1 6" id="KW-0597">Phosphoprotein</keyword>
<reference evidence="10 12" key="2">
    <citation type="submission" date="2014-07" db="EMBL/GenBank/DDBJ databases">
        <title>Porphyromonadaceae bacterium OUH 334697 = ATCC BAA-2682 = DSM 28341 draft genome.</title>
        <authorList>
            <person name="Sydenham T.V."/>
            <person name="Hasman H."/>
            <person name="Justesen U.S."/>
        </authorList>
    </citation>
    <scope>NUCLEOTIDE SEQUENCE [LARGE SCALE GENOMIC DNA]</scope>
    <source>
        <strain evidence="10 12">OUH 334697</strain>
    </source>
</reference>
<dbReference type="InterPro" id="IPR001789">
    <property type="entry name" value="Sig_transdc_resp-reg_receiver"/>
</dbReference>
<evidence type="ECO:0000256" key="3">
    <source>
        <dbReference type="ARBA" id="ARBA00023015"/>
    </source>
</evidence>
<dbReference type="InterPro" id="IPR016032">
    <property type="entry name" value="Sig_transdc_resp-reg_C-effctor"/>
</dbReference>
<dbReference type="GO" id="GO:0000156">
    <property type="term" value="F:phosphorelay response regulator activity"/>
    <property type="evidence" value="ECO:0007669"/>
    <property type="project" value="TreeGrafter"/>
</dbReference>
<keyword evidence="2" id="KW-0902">Two-component regulatory system</keyword>
<dbReference type="SMART" id="SM00862">
    <property type="entry name" value="Trans_reg_C"/>
    <property type="match status" value="1"/>
</dbReference>
<keyword evidence="3" id="KW-0805">Transcription regulation</keyword>
<accession>A0A0C3RG01</accession>
<dbReference type="SMART" id="SM00448">
    <property type="entry name" value="REC"/>
    <property type="match status" value="1"/>
</dbReference>
<dbReference type="GO" id="GO:0032993">
    <property type="term" value="C:protein-DNA complex"/>
    <property type="evidence" value="ECO:0007669"/>
    <property type="project" value="TreeGrafter"/>
</dbReference>
<dbReference type="CDD" id="cd00156">
    <property type="entry name" value="REC"/>
    <property type="match status" value="1"/>
</dbReference>
<dbReference type="InterPro" id="IPR039420">
    <property type="entry name" value="WalR-like"/>
</dbReference>
<evidence type="ECO:0000256" key="2">
    <source>
        <dbReference type="ARBA" id="ARBA00023012"/>
    </source>
</evidence>
<dbReference type="PANTHER" id="PTHR48111">
    <property type="entry name" value="REGULATOR OF RPOS"/>
    <property type="match status" value="1"/>
</dbReference>
<proteinExistence type="predicted"/>
<dbReference type="GO" id="GO:0000976">
    <property type="term" value="F:transcription cis-regulatory region binding"/>
    <property type="evidence" value="ECO:0007669"/>
    <property type="project" value="TreeGrafter"/>
</dbReference>
<dbReference type="Proteomes" id="UP000031937">
    <property type="component" value="Unassembled WGS sequence"/>
</dbReference>
<dbReference type="GO" id="GO:0006355">
    <property type="term" value="P:regulation of DNA-templated transcription"/>
    <property type="evidence" value="ECO:0007669"/>
    <property type="project" value="InterPro"/>
</dbReference>
<feature type="domain" description="OmpR/PhoB-type" evidence="9">
    <location>
        <begin position="125"/>
        <end position="226"/>
    </location>
</feature>
<evidence type="ECO:0000256" key="7">
    <source>
        <dbReference type="PROSITE-ProRule" id="PRU01091"/>
    </source>
</evidence>
<organism evidence="11 13">
    <name type="scientific">Sanguibacteroides justesenii</name>
    <dbReference type="NCBI Taxonomy" id="1547597"/>
    <lineage>
        <taxon>Bacteria</taxon>
        <taxon>Pseudomonadati</taxon>
        <taxon>Bacteroidota</taxon>
        <taxon>Bacteroidia</taxon>
        <taxon>Bacteroidales</taxon>
        <taxon>Porphyromonadaceae</taxon>
        <taxon>Sanguibacteroides</taxon>
    </lineage>
</organism>
<evidence type="ECO:0000256" key="4">
    <source>
        <dbReference type="ARBA" id="ARBA00023125"/>
    </source>
</evidence>
<evidence type="ECO:0000256" key="5">
    <source>
        <dbReference type="ARBA" id="ARBA00023163"/>
    </source>
</evidence>
<dbReference type="EMBL" id="JPIT01000031">
    <property type="protein sequence ID" value="KIO43622.1"/>
    <property type="molecule type" value="Genomic_DNA"/>
</dbReference>
<dbReference type="OrthoDB" id="9813025at2"/>
<evidence type="ECO:0000313" key="13">
    <source>
        <dbReference type="Proteomes" id="UP000031980"/>
    </source>
</evidence>
<evidence type="ECO:0000259" key="8">
    <source>
        <dbReference type="PROSITE" id="PS50110"/>
    </source>
</evidence>
<dbReference type="PROSITE" id="PS50110">
    <property type="entry name" value="RESPONSE_REGULATORY"/>
    <property type="match status" value="1"/>
</dbReference>
<feature type="domain" description="Response regulatory" evidence="8">
    <location>
        <begin position="6"/>
        <end position="116"/>
    </location>
</feature>
<name>A0A0C3RG01_9PORP</name>
<dbReference type="SUPFAM" id="SSF52172">
    <property type="entry name" value="CheY-like"/>
    <property type="match status" value="1"/>
</dbReference>
<gene>
    <name evidence="11" type="ORF">BA92_04855</name>
    <name evidence="10" type="ORF">IE90_10915</name>
</gene>
<evidence type="ECO:0000313" key="11">
    <source>
        <dbReference type="EMBL" id="KIO45786.1"/>
    </source>
</evidence>
<dbReference type="RefSeq" id="WP_041503821.1">
    <property type="nucleotide sequence ID" value="NZ_JPIT01000031.1"/>
</dbReference>
<sequence length="231" mass="26863">MEKRWRMLYAEDDLVAAVAYTEVFEKAGFEIHTVRDGDEAWEVYLSAGWDILVLDMDLPGKDGYELIKLIRERGDVVPIVILSSLNHYNALYEGADEYLVKGMRVEEIWARLNKTIEHARHKKSSKELSICAISSRTTFDHMTRLLSISGEEYKLKATESRVLRLLSMRLNELCPKQEMCENIWGVHNDTKERELARYISTLRKILSVDSFVAIENDYADGYRLTVKEKRH</sequence>
<evidence type="ECO:0000259" key="9">
    <source>
        <dbReference type="PROSITE" id="PS51755"/>
    </source>
</evidence>
<keyword evidence="5" id="KW-0804">Transcription</keyword>
<feature type="DNA-binding region" description="OmpR/PhoB-type" evidence="7">
    <location>
        <begin position="125"/>
        <end position="226"/>
    </location>
</feature>